<dbReference type="RefSeq" id="WP_233697530.1">
    <property type="nucleotide sequence ID" value="NZ_JAJNBZ010000013.1"/>
</dbReference>
<feature type="coiled-coil region" evidence="4">
    <location>
        <begin position="422"/>
        <end position="449"/>
    </location>
</feature>
<dbReference type="Pfam" id="PF17874">
    <property type="entry name" value="TPR_MalT"/>
    <property type="match status" value="1"/>
</dbReference>
<dbReference type="EMBL" id="JAJNBZ010000013">
    <property type="protein sequence ID" value="MCE5170906.1"/>
    <property type="molecule type" value="Genomic_DNA"/>
</dbReference>
<dbReference type="InterPro" id="IPR016032">
    <property type="entry name" value="Sig_transdc_resp-reg_C-effctor"/>
</dbReference>
<dbReference type="PANTHER" id="PTHR44688:SF16">
    <property type="entry name" value="DNA-BINDING TRANSCRIPTIONAL ACTIVATOR DEVR_DOSR"/>
    <property type="match status" value="1"/>
</dbReference>
<dbReference type="Gene3D" id="1.10.10.10">
    <property type="entry name" value="Winged helix-like DNA-binding domain superfamily/Winged helix DNA-binding domain"/>
    <property type="match status" value="1"/>
</dbReference>
<dbReference type="Proteomes" id="UP001199916">
    <property type="component" value="Unassembled WGS sequence"/>
</dbReference>
<accession>A0ABS8YGJ4</accession>
<keyword evidence="2" id="KW-0238">DNA-binding</keyword>
<dbReference type="SUPFAM" id="SSF48452">
    <property type="entry name" value="TPR-like"/>
    <property type="match status" value="1"/>
</dbReference>
<organism evidence="6 7">
    <name type="scientific">Paenibacillus profundus</name>
    <dbReference type="NCBI Taxonomy" id="1173085"/>
    <lineage>
        <taxon>Bacteria</taxon>
        <taxon>Bacillati</taxon>
        <taxon>Bacillota</taxon>
        <taxon>Bacilli</taxon>
        <taxon>Bacillales</taxon>
        <taxon>Paenibacillaceae</taxon>
        <taxon>Paenibacillus</taxon>
    </lineage>
</organism>
<dbReference type="InterPro" id="IPR041617">
    <property type="entry name" value="TPR_MalT"/>
</dbReference>
<evidence type="ECO:0000256" key="3">
    <source>
        <dbReference type="ARBA" id="ARBA00023163"/>
    </source>
</evidence>
<keyword evidence="4" id="KW-0175">Coiled coil</keyword>
<evidence type="ECO:0000313" key="6">
    <source>
        <dbReference type="EMBL" id="MCE5170906.1"/>
    </source>
</evidence>
<feature type="domain" description="HTH luxR-type" evidence="5">
    <location>
        <begin position="785"/>
        <end position="850"/>
    </location>
</feature>
<dbReference type="Gene3D" id="1.25.40.10">
    <property type="entry name" value="Tetratricopeptide repeat domain"/>
    <property type="match status" value="1"/>
</dbReference>
<dbReference type="SUPFAM" id="SSF46894">
    <property type="entry name" value="C-terminal effector domain of the bipartite response regulators"/>
    <property type="match status" value="1"/>
</dbReference>
<dbReference type="Pfam" id="PF00196">
    <property type="entry name" value="GerE"/>
    <property type="match status" value="1"/>
</dbReference>
<protein>
    <submittedName>
        <fullName evidence="6">LuxR C-terminal-related transcriptional regulator</fullName>
    </submittedName>
</protein>
<keyword evidence="7" id="KW-1185">Reference proteome</keyword>
<dbReference type="SMART" id="SM00421">
    <property type="entry name" value="HTH_LUXR"/>
    <property type="match status" value="1"/>
</dbReference>
<comment type="caution">
    <text evidence="6">The sequence shown here is derived from an EMBL/GenBank/DDBJ whole genome shotgun (WGS) entry which is preliminary data.</text>
</comment>
<dbReference type="Gene3D" id="3.40.50.300">
    <property type="entry name" value="P-loop containing nucleotide triphosphate hydrolases"/>
    <property type="match status" value="1"/>
</dbReference>
<reference evidence="6 7" key="1">
    <citation type="submission" date="2021-11" db="EMBL/GenBank/DDBJ databases">
        <title>Draft genome sequence of Paenibacillus profundus YoMME, a new Gram-positive bacteria with exoelectrogenic properties.</title>
        <authorList>
            <person name="Hubenova Y."/>
            <person name="Hubenova E."/>
            <person name="Manasiev Y."/>
            <person name="Peykov S."/>
            <person name="Mitov M."/>
        </authorList>
    </citation>
    <scope>NUCLEOTIDE SEQUENCE [LARGE SCALE GENOMIC DNA]</scope>
    <source>
        <strain evidence="6 7">YoMME</strain>
    </source>
</reference>
<evidence type="ECO:0000256" key="4">
    <source>
        <dbReference type="SAM" id="Coils"/>
    </source>
</evidence>
<evidence type="ECO:0000256" key="1">
    <source>
        <dbReference type="ARBA" id="ARBA00023015"/>
    </source>
</evidence>
<dbReference type="PROSITE" id="PS50043">
    <property type="entry name" value="HTH_LUXR_2"/>
    <property type="match status" value="1"/>
</dbReference>
<dbReference type="PANTHER" id="PTHR44688">
    <property type="entry name" value="DNA-BINDING TRANSCRIPTIONAL ACTIVATOR DEVR_DOSR"/>
    <property type="match status" value="1"/>
</dbReference>
<dbReference type="Pfam" id="PF25873">
    <property type="entry name" value="WHD_MalT"/>
    <property type="match status" value="1"/>
</dbReference>
<dbReference type="SUPFAM" id="SSF52540">
    <property type="entry name" value="P-loop containing nucleoside triphosphate hydrolases"/>
    <property type="match status" value="1"/>
</dbReference>
<dbReference type="CDD" id="cd06170">
    <property type="entry name" value="LuxR_C_like"/>
    <property type="match status" value="1"/>
</dbReference>
<proteinExistence type="predicted"/>
<dbReference type="InterPro" id="IPR000792">
    <property type="entry name" value="Tscrpt_reg_LuxR_C"/>
</dbReference>
<dbReference type="InterPro" id="IPR059106">
    <property type="entry name" value="WHD_MalT"/>
</dbReference>
<dbReference type="PRINTS" id="PR00038">
    <property type="entry name" value="HTHLUXR"/>
</dbReference>
<evidence type="ECO:0000259" key="5">
    <source>
        <dbReference type="PROSITE" id="PS50043"/>
    </source>
</evidence>
<sequence length="852" mass="97911">MMISTKIHPPRSRLPLVERERLLQLLDEGLNCKLTVVTAPAGFGKSTLLGAWASRHEHAAWVTLDRQENDWVSFWSYIMAAVGAAHQESGIQAEAMTSRINPRNPHIWMGEVIRVLTQLPAPFVIVLDDYHVIENEQIHRSMSYLLRHLPEYIHIYIGSRNEPPLRLPQLRLRGELHKVGMQELRFTGDEGAAFFQHCLSLPLARREADMLVARTEGWIGCMQLAALSLREKREYKEFIRHFSGQHRDVAEFLLMEVLDNQPERTKKFLLYTSICSRMSGPLCEAITGQAGGQTELEELERSHLFVIPLDDERGWYRYHYLFQDFLQAQLKKRFPGQATRLYALAGKWLEEHGLAEEAVEHYLLGEQYEDALRMIEGLRDQIAQSKLETMLRWLSAIPPRILNRTPQLDLFCICLLLYNGRLSEAEERIEVMEASLQQARNVESEAEHRLRSSALSLIRMMLAHHQRDFTAVLRYFEQCVDEVPESNSGILHLITHQLDLGLVDNNLIAHIGSLRVAEQIILRSIEVWEKKQHSAFAAVSYENYSHLLYEWNRLDEAEHWAALALKTKAESVPVALYAAFTMARILQVREAAPQALEIMLQLKNRYTVQEHGQAVQRISVELARLALAQGDIKQAEAWIQESGIDQLEDEFSLNQIYEYYVLAQTRVASGRYEEAILLLEKLNQLARQHSRQGDVVRTLALHSVAYYCAGNVQPAMHKLGEALEIAEEEGYIRSFTDEGAPMLELLAAYVRMRQTSFLRGEKFRVRLEYVKKLIGCLRQEHGDDETLKSSLLTGQELKVLQLIESELTNKEIAAELTVSVATIKTHINNIYRKMNVKSRFEAVHRGKELHLL</sequence>
<keyword evidence="3" id="KW-0804">Transcription</keyword>
<evidence type="ECO:0000256" key="2">
    <source>
        <dbReference type="ARBA" id="ARBA00023125"/>
    </source>
</evidence>
<dbReference type="InterPro" id="IPR011990">
    <property type="entry name" value="TPR-like_helical_dom_sf"/>
</dbReference>
<dbReference type="InterPro" id="IPR027417">
    <property type="entry name" value="P-loop_NTPase"/>
</dbReference>
<gene>
    <name evidence="6" type="ORF">LQV63_16500</name>
</gene>
<name>A0ABS8YGJ4_9BACL</name>
<keyword evidence="1" id="KW-0805">Transcription regulation</keyword>
<dbReference type="InterPro" id="IPR036388">
    <property type="entry name" value="WH-like_DNA-bd_sf"/>
</dbReference>
<evidence type="ECO:0000313" key="7">
    <source>
        <dbReference type="Proteomes" id="UP001199916"/>
    </source>
</evidence>